<evidence type="ECO:0000256" key="1">
    <source>
        <dbReference type="SAM" id="MobiDB-lite"/>
    </source>
</evidence>
<gene>
    <name evidence="2" type="ORF">HT134_02845</name>
</gene>
<feature type="region of interest" description="Disordered" evidence="1">
    <location>
        <begin position="115"/>
        <end position="137"/>
    </location>
</feature>
<dbReference type="AlphaFoldDB" id="A0A7Y6IJX4"/>
<comment type="caution">
    <text evidence="2">The sequence shown here is derived from an EMBL/GenBank/DDBJ whole genome shotgun (WGS) entry which is preliminary data.</text>
</comment>
<protein>
    <recommendedName>
        <fullName evidence="4">PRC-barrel domain-containing protein</fullName>
    </recommendedName>
</protein>
<accession>A0A7Y6IJX4</accession>
<dbReference type="Proteomes" id="UP000546126">
    <property type="component" value="Unassembled WGS sequence"/>
</dbReference>
<keyword evidence="3" id="KW-1185">Reference proteome</keyword>
<evidence type="ECO:0000313" key="2">
    <source>
        <dbReference type="EMBL" id="NUW39068.1"/>
    </source>
</evidence>
<dbReference type="EMBL" id="JABWGO010000001">
    <property type="protein sequence ID" value="NUW39068.1"/>
    <property type="molecule type" value="Genomic_DNA"/>
</dbReference>
<proteinExistence type="predicted"/>
<organism evidence="2 3">
    <name type="scientific">Nonomuraea rhodomycinica</name>
    <dbReference type="NCBI Taxonomy" id="1712872"/>
    <lineage>
        <taxon>Bacteria</taxon>
        <taxon>Bacillati</taxon>
        <taxon>Actinomycetota</taxon>
        <taxon>Actinomycetes</taxon>
        <taxon>Streptosporangiales</taxon>
        <taxon>Streptosporangiaceae</taxon>
        <taxon>Nonomuraea</taxon>
    </lineage>
</organism>
<reference evidence="2 3" key="1">
    <citation type="submission" date="2020-06" db="EMBL/GenBank/DDBJ databases">
        <authorList>
            <person name="Chanama M."/>
        </authorList>
    </citation>
    <scope>NUCLEOTIDE SEQUENCE [LARGE SCALE GENOMIC DNA]</scope>
    <source>
        <strain evidence="2 3">TBRC6557</strain>
    </source>
</reference>
<evidence type="ECO:0008006" key="4">
    <source>
        <dbReference type="Google" id="ProtNLM"/>
    </source>
</evidence>
<feature type="compositionally biased region" description="Basic and acidic residues" evidence="1">
    <location>
        <begin position="123"/>
        <end position="136"/>
    </location>
</feature>
<sequence length="258" mass="28315">MRAREIHAALHLLDRQVVRASTGKLVCKVDDLELTGDPPYVTAILAGPLALGPRIGGVPGRLMVAVAKLLSPQEDPRPWRIPMHLLTELGSAVEVGGDPEEPALETWTRRNIIARIPGSGQEEESRERPVSHERHPAARLGAYLDKPVLDAQGTRVGNVADVRLRQDGPLLMEVQQAFTVAELIVVPHWHSRLFGYERGPGGRAPKLVSALVRGRFAAARLVSRDQVESFGPDGFRLNVPASRLAPLTDLYEPDPRHR</sequence>
<evidence type="ECO:0000313" key="3">
    <source>
        <dbReference type="Proteomes" id="UP000546126"/>
    </source>
</evidence>
<name>A0A7Y6IJX4_9ACTN</name>
<dbReference type="RefSeq" id="WP_175598666.1">
    <property type="nucleotide sequence ID" value="NZ_JABWGO010000001.1"/>
</dbReference>